<dbReference type="SUPFAM" id="SSF54862">
    <property type="entry name" value="4Fe-4S ferredoxins"/>
    <property type="match status" value="1"/>
</dbReference>
<dbReference type="AlphaFoldDB" id="U3AZB0"/>
<dbReference type="GO" id="GO:0051539">
    <property type="term" value="F:4 iron, 4 sulfur cluster binding"/>
    <property type="evidence" value="ECO:0007669"/>
    <property type="project" value="UniProtKB-KW"/>
</dbReference>
<evidence type="ECO:0000256" key="3">
    <source>
        <dbReference type="ARBA" id="ARBA00023004"/>
    </source>
</evidence>
<gene>
    <name evidence="6" type="ORF">VEZ01S_08_01160</name>
</gene>
<dbReference type="Gene3D" id="3.30.70.20">
    <property type="match status" value="3"/>
</dbReference>
<keyword evidence="4" id="KW-0411">Iron-sulfur</keyword>
<dbReference type="RefSeq" id="WP_021712791.1">
    <property type="nucleotide sequence ID" value="NZ_BATM01000008.1"/>
</dbReference>
<dbReference type="Pfam" id="PF12838">
    <property type="entry name" value="Fer4_7"/>
    <property type="match status" value="1"/>
</dbReference>
<dbReference type="PANTHER" id="PTHR43687:SF4">
    <property type="entry name" value="BLR5484 PROTEIN"/>
    <property type="match status" value="1"/>
</dbReference>
<accession>U3AZB0</accession>
<evidence type="ECO:0000313" key="7">
    <source>
        <dbReference type="Proteomes" id="UP000016562"/>
    </source>
</evidence>
<keyword evidence="2" id="KW-0479">Metal-binding</keyword>
<name>U3AZB0_9VIBR</name>
<dbReference type="InterPro" id="IPR017896">
    <property type="entry name" value="4Fe4S_Fe-S-bd"/>
</dbReference>
<evidence type="ECO:0000256" key="1">
    <source>
        <dbReference type="ARBA" id="ARBA00022485"/>
    </source>
</evidence>
<reference evidence="6 7" key="1">
    <citation type="submission" date="2013-09" db="EMBL/GenBank/DDBJ databases">
        <title>Whole genome shotgun sequence of Vibrio ezurae NBRC 102218.</title>
        <authorList>
            <person name="Yoshida I."/>
            <person name="Hosoyama A."/>
            <person name="Numata M."/>
            <person name="Hashimoto M."/>
            <person name="Hosoyama Y."/>
            <person name="Tsuchikane K."/>
            <person name="Noguchi M."/>
            <person name="Hirakata S."/>
            <person name="Ichikawa N."/>
            <person name="Ohji S."/>
            <person name="Yamazoe A."/>
            <person name="Fujita N."/>
        </authorList>
    </citation>
    <scope>NUCLEOTIDE SEQUENCE [LARGE SCALE GENOMIC DNA]</scope>
    <source>
        <strain evidence="6 7">NBRC 102218</strain>
    </source>
</reference>
<evidence type="ECO:0000313" key="6">
    <source>
        <dbReference type="EMBL" id="GAD79080.1"/>
    </source>
</evidence>
<comment type="caution">
    <text evidence="6">The sequence shown here is derived from an EMBL/GenBank/DDBJ whole genome shotgun (WGS) entry which is preliminary data.</text>
</comment>
<dbReference type="GO" id="GO:0046872">
    <property type="term" value="F:metal ion binding"/>
    <property type="evidence" value="ECO:0007669"/>
    <property type="project" value="UniProtKB-KW"/>
</dbReference>
<dbReference type="PANTHER" id="PTHR43687">
    <property type="entry name" value="ADENYLYLSULFATE REDUCTASE, BETA SUBUNIT"/>
    <property type="match status" value="1"/>
</dbReference>
<keyword evidence="3" id="KW-0408">Iron</keyword>
<evidence type="ECO:0000259" key="5">
    <source>
        <dbReference type="PROSITE" id="PS51379"/>
    </source>
</evidence>
<dbReference type="eggNOG" id="COG1145">
    <property type="taxonomic scope" value="Bacteria"/>
</dbReference>
<evidence type="ECO:0000256" key="2">
    <source>
        <dbReference type="ARBA" id="ARBA00022723"/>
    </source>
</evidence>
<dbReference type="InterPro" id="IPR050572">
    <property type="entry name" value="Fe-S_Ferredoxin"/>
</dbReference>
<feature type="domain" description="4Fe-4S ferredoxin-type" evidence="5">
    <location>
        <begin position="419"/>
        <end position="448"/>
    </location>
</feature>
<organism evidence="6 7">
    <name type="scientific">Vibrio ezurae NBRC 102218</name>
    <dbReference type="NCBI Taxonomy" id="1219080"/>
    <lineage>
        <taxon>Bacteria</taxon>
        <taxon>Pseudomonadati</taxon>
        <taxon>Pseudomonadota</taxon>
        <taxon>Gammaproteobacteria</taxon>
        <taxon>Vibrionales</taxon>
        <taxon>Vibrionaceae</taxon>
        <taxon>Vibrio</taxon>
    </lineage>
</organism>
<protein>
    <recommendedName>
        <fullName evidence="5">4Fe-4S ferredoxin-type domain-containing protein</fullName>
    </recommendedName>
</protein>
<sequence>MLKEFLAQSTSTNGQARHYACNNTLELSNLIPPTVSYESQGALLIIINEHDATEQSLSSLQQQFSSMASVTFAVPLGAKINSVISPYFFSLAQLSGYLGRFSFHILQSSSISKVELAPVAIGQPHFDVVLDLSAEALIDNEVPPVGYFPVGRGYPKLDDAIEEIKALIGTFDKPKFFRLDTDKCAHSSRGVKGCERCILSCPAGALSSEGRDETGYKIEINPYLCQGVGTCATSCPTGAIEYALPYPKDTQGFIERTLHNYQTQGGRDPIVLFCSDEHETYNVMALRALPDNVIPIVVNELPSVGIDTWFAALSNGASQVLFAASRRMPATIIRVLNEEVSIAKTLLRQLGIHAQSIDILYLEDLRTSKPTLIETPLNVKVGEVQGDKRARLFQSLDALAQTFTPLQMQAGLPQGAPYGTVACDTDKCTLCMACVAVCPTMALHNEGQLPMLSFIEQDCVQCGLCEGACPEDALNLTPRINWDQPLRTTAITLNKDEPALCLRCQKPFAPKSMITMLQGKLKGHSHFSNDQAIRRIAMCEDCRVADIYDEMAKDPTKQLKY</sequence>
<evidence type="ECO:0000256" key="4">
    <source>
        <dbReference type="ARBA" id="ARBA00023014"/>
    </source>
</evidence>
<feature type="domain" description="4Fe-4S ferredoxin-type" evidence="5">
    <location>
        <begin position="450"/>
        <end position="479"/>
    </location>
</feature>
<dbReference type="OrthoDB" id="9808559at2"/>
<dbReference type="EMBL" id="BATM01000008">
    <property type="protein sequence ID" value="GAD79080.1"/>
    <property type="molecule type" value="Genomic_DNA"/>
</dbReference>
<dbReference type="PROSITE" id="PS51379">
    <property type="entry name" value="4FE4S_FER_2"/>
    <property type="match status" value="3"/>
</dbReference>
<dbReference type="Pfam" id="PF13187">
    <property type="entry name" value="Fer4_9"/>
    <property type="match status" value="1"/>
</dbReference>
<feature type="domain" description="4Fe-4S ferredoxin-type" evidence="5">
    <location>
        <begin position="216"/>
        <end position="245"/>
    </location>
</feature>
<keyword evidence="7" id="KW-1185">Reference proteome</keyword>
<dbReference type="PROSITE" id="PS00198">
    <property type="entry name" value="4FE4S_FER_1"/>
    <property type="match status" value="2"/>
</dbReference>
<proteinExistence type="predicted"/>
<dbReference type="STRING" id="1219080.VEZ01S_08_01160"/>
<dbReference type="Proteomes" id="UP000016562">
    <property type="component" value="Unassembled WGS sequence"/>
</dbReference>
<keyword evidence="1" id="KW-0004">4Fe-4S</keyword>
<dbReference type="InterPro" id="IPR017900">
    <property type="entry name" value="4Fe4S_Fe_S_CS"/>
</dbReference>